<feature type="compositionally biased region" description="Basic and acidic residues" evidence="1">
    <location>
        <begin position="19"/>
        <end position="31"/>
    </location>
</feature>
<feature type="domain" description="DUF5610" evidence="2">
    <location>
        <begin position="128"/>
        <end position="222"/>
    </location>
</feature>
<organism evidence="3">
    <name type="scientific">hydrothermal vent metagenome</name>
    <dbReference type="NCBI Taxonomy" id="652676"/>
    <lineage>
        <taxon>unclassified sequences</taxon>
        <taxon>metagenomes</taxon>
        <taxon>ecological metagenomes</taxon>
    </lineage>
</organism>
<evidence type="ECO:0000313" key="3">
    <source>
        <dbReference type="EMBL" id="VAX17977.1"/>
    </source>
</evidence>
<dbReference type="EMBL" id="UOGB01000097">
    <property type="protein sequence ID" value="VAX17977.1"/>
    <property type="molecule type" value="Genomic_DNA"/>
</dbReference>
<evidence type="ECO:0000256" key="1">
    <source>
        <dbReference type="SAM" id="MobiDB-lite"/>
    </source>
</evidence>
<protein>
    <recommendedName>
        <fullName evidence="2">DUF5610 domain-containing protein</fullName>
    </recommendedName>
</protein>
<gene>
    <name evidence="3" type="ORF">MNBD_NITROSPINAE03-1939</name>
</gene>
<feature type="region of interest" description="Disordered" evidence="1">
    <location>
        <begin position="1"/>
        <end position="34"/>
    </location>
</feature>
<reference evidence="3" key="1">
    <citation type="submission" date="2018-06" db="EMBL/GenBank/DDBJ databases">
        <authorList>
            <person name="Zhirakovskaya E."/>
        </authorList>
    </citation>
    <scope>NUCLEOTIDE SEQUENCE</scope>
</reference>
<sequence>MMSGIEQGSVQARTGSRIDGYEPKPGPDKQKQVGQAGIKFDRVSIKNYFASLAVELLGKVDSALGDTKAGSRQSILEQVVMEASSRSRLNSAFRPAPAVSAGKASAYNDRNGNAGDKYGQFKTQAEQIIQTNLDVLQNGDPFGPEATADRIVNFAVSFFPMFAADNPDMSYEEQVKAYKDMVEGAIDQGFKDALQILGALPNDISAGIEQTRSLVTEKLDAFFANLSGAGAGAEEGKKAASEGGWSDYTQKFFDSYKKAE</sequence>
<accession>A0A3B1CMP1</accession>
<dbReference type="Gene3D" id="1.10.132.90">
    <property type="match status" value="1"/>
</dbReference>
<evidence type="ECO:0000259" key="2">
    <source>
        <dbReference type="Pfam" id="PF18433"/>
    </source>
</evidence>
<dbReference type="Pfam" id="PF18433">
    <property type="entry name" value="DUF5610"/>
    <property type="match status" value="1"/>
</dbReference>
<dbReference type="InterPro" id="IPR041651">
    <property type="entry name" value="DUF5610"/>
</dbReference>
<feature type="compositionally biased region" description="Polar residues" evidence="1">
    <location>
        <begin position="1"/>
        <end position="14"/>
    </location>
</feature>
<dbReference type="AlphaFoldDB" id="A0A3B1CMP1"/>
<name>A0A3B1CMP1_9ZZZZ</name>
<proteinExistence type="predicted"/>